<evidence type="ECO:0000313" key="1">
    <source>
        <dbReference type="EMBL" id="MBA0756729.1"/>
    </source>
</evidence>
<dbReference type="GO" id="GO:0003735">
    <property type="term" value="F:structural constituent of ribosome"/>
    <property type="evidence" value="ECO:0007669"/>
    <property type="project" value="InterPro"/>
</dbReference>
<dbReference type="AlphaFoldDB" id="A0A7J9D7L5"/>
<organism evidence="1 2">
    <name type="scientific">Gossypium gossypioides</name>
    <name type="common">Mexican cotton</name>
    <name type="synonym">Selera gossypioides</name>
    <dbReference type="NCBI Taxonomy" id="34282"/>
    <lineage>
        <taxon>Eukaryota</taxon>
        <taxon>Viridiplantae</taxon>
        <taxon>Streptophyta</taxon>
        <taxon>Embryophyta</taxon>
        <taxon>Tracheophyta</taxon>
        <taxon>Spermatophyta</taxon>
        <taxon>Magnoliopsida</taxon>
        <taxon>eudicotyledons</taxon>
        <taxon>Gunneridae</taxon>
        <taxon>Pentapetalae</taxon>
        <taxon>rosids</taxon>
        <taxon>malvids</taxon>
        <taxon>Malvales</taxon>
        <taxon>Malvaceae</taxon>
        <taxon>Malvoideae</taxon>
        <taxon>Gossypium</taxon>
    </lineage>
</organism>
<evidence type="ECO:0008006" key="3">
    <source>
        <dbReference type="Google" id="ProtNLM"/>
    </source>
</evidence>
<dbReference type="InterPro" id="IPR001706">
    <property type="entry name" value="Ribosomal_bL35"/>
</dbReference>
<keyword evidence="2" id="KW-1185">Reference proteome</keyword>
<dbReference type="InterPro" id="IPR037229">
    <property type="entry name" value="Ribosomal_bL35_sf"/>
</dbReference>
<sequence length="129" mass="14735">MGSSLNLTTMSLNLSFSHSHPSSSTPLFHGSVKLLQFNKFDKALKLSSTQSISRFPSFASHKLCTSTTEPQRLQSLNVFAAKGYKMKSHKPSTKWFRVTRRRKIVRRRAGKQHLLAKKNIKHKLHISKM</sequence>
<dbReference type="OrthoDB" id="162638at2759"/>
<dbReference type="Gene3D" id="4.10.410.60">
    <property type="match status" value="1"/>
</dbReference>
<dbReference type="GO" id="GO:0015934">
    <property type="term" value="C:large ribosomal subunit"/>
    <property type="evidence" value="ECO:0007669"/>
    <property type="project" value="TreeGrafter"/>
</dbReference>
<dbReference type="PRINTS" id="PR00064">
    <property type="entry name" value="RIBOSOMALL35"/>
</dbReference>
<dbReference type="Proteomes" id="UP000593579">
    <property type="component" value="Unassembled WGS sequence"/>
</dbReference>
<reference evidence="1 2" key="1">
    <citation type="journal article" date="2019" name="Genome Biol. Evol.">
        <title>Insights into the evolution of the New World diploid cottons (Gossypium, subgenus Houzingenia) based on genome sequencing.</title>
        <authorList>
            <person name="Grover C.E."/>
            <person name="Arick M.A. 2nd"/>
            <person name="Thrash A."/>
            <person name="Conover J.L."/>
            <person name="Sanders W.S."/>
            <person name="Peterson D.G."/>
            <person name="Frelichowski J.E."/>
            <person name="Scheffler J.A."/>
            <person name="Scheffler B.E."/>
            <person name="Wendel J.F."/>
        </authorList>
    </citation>
    <scope>NUCLEOTIDE SEQUENCE [LARGE SCALE GENOMIC DNA]</scope>
    <source>
        <strain evidence="1">5</strain>
        <tissue evidence="1">Leaf</tissue>
    </source>
</reference>
<comment type="caution">
    <text evidence="1">The sequence shown here is derived from an EMBL/GenBank/DDBJ whole genome shotgun (WGS) entry which is preliminary data.</text>
</comment>
<dbReference type="SUPFAM" id="SSF143034">
    <property type="entry name" value="L35p-like"/>
    <property type="match status" value="1"/>
</dbReference>
<feature type="non-terminal residue" evidence="1">
    <location>
        <position position="1"/>
    </location>
</feature>
<dbReference type="GO" id="GO:0006412">
    <property type="term" value="P:translation"/>
    <property type="evidence" value="ECO:0007669"/>
    <property type="project" value="InterPro"/>
</dbReference>
<evidence type="ECO:0000313" key="2">
    <source>
        <dbReference type="Proteomes" id="UP000593579"/>
    </source>
</evidence>
<proteinExistence type="predicted"/>
<protein>
    <recommendedName>
        <fullName evidence="3">50S ribosomal protein L35</fullName>
    </recommendedName>
</protein>
<dbReference type="EMBL" id="JABEZY010312360">
    <property type="protein sequence ID" value="MBA0756729.1"/>
    <property type="molecule type" value="Genomic_DNA"/>
</dbReference>
<gene>
    <name evidence="1" type="ORF">Gogos_020113</name>
</gene>
<accession>A0A7J9D7L5</accession>
<name>A0A7J9D7L5_GOSGO</name>
<dbReference type="PANTHER" id="PTHR33343">
    <property type="entry name" value="54S RIBOSOMAL PROTEIN BL35M"/>
    <property type="match status" value="1"/>
</dbReference>
<dbReference type="PANTHER" id="PTHR33343:SF1">
    <property type="entry name" value="LARGE RIBOSOMAL SUBUNIT PROTEIN BL35M"/>
    <property type="match status" value="1"/>
</dbReference>